<protein>
    <submittedName>
        <fullName evidence="1">Uncharacterized protein</fullName>
    </submittedName>
</protein>
<accession>A0A2Z7CZK3</accession>
<gene>
    <name evidence="1" type="ORF">F511_35842</name>
</gene>
<dbReference type="Proteomes" id="UP000250235">
    <property type="component" value="Unassembled WGS sequence"/>
</dbReference>
<name>A0A2Z7CZK3_9LAMI</name>
<dbReference type="EMBL" id="KQ991618">
    <property type="protein sequence ID" value="KZV51457.1"/>
    <property type="molecule type" value="Genomic_DNA"/>
</dbReference>
<proteinExistence type="predicted"/>
<evidence type="ECO:0000313" key="1">
    <source>
        <dbReference type="EMBL" id="KZV51457.1"/>
    </source>
</evidence>
<organism evidence="1 2">
    <name type="scientific">Dorcoceras hygrometricum</name>
    <dbReference type="NCBI Taxonomy" id="472368"/>
    <lineage>
        <taxon>Eukaryota</taxon>
        <taxon>Viridiplantae</taxon>
        <taxon>Streptophyta</taxon>
        <taxon>Embryophyta</taxon>
        <taxon>Tracheophyta</taxon>
        <taxon>Spermatophyta</taxon>
        <taxon>Magnoliopsida</taxon>
        <taxon>eudicotyledons</taxon>
        <taxon>Gunneridae</taxon>
        <taxon>Pentapetalae</taxon>
        <taxon>asterids</taxon>
        <taxon>lamiids</taxon>
        <taxon>Lamiales</taxon>
        <taxon>Gesneriaceae</taxon>
        <taxon>Didymocarpoideae</taxon>
        <taxon>Trichosporeae</taxon>
        <taxon>Loxocarpinae</taxon>
        <taxon>Dorcoceras</taxon>
    </lineage>
</organism>
<sequence>MRYVTLSASSCHKSYNQYAAFQLIKTTSPHHQRLVAQNNLNDIVMNTSYSLLTADLLTQLLDQQCNKSLTTGTRRNTQNAALQQRLFLNQQLVTQSQADTMQLLINTTSSKSYNLIFEITKSIISGITSADCPEAVGS</sequence>
<dbReference type="AlphaFoldDB" id="A0A2Z7CZK3"/>
<reference evidence="1 2" key="1">
    <citation type="journal article" date="2015" name="Proc. Natl. Acad. Sci. U.S.A.">
        <title>The resurrection genome of Boea hygrometrica: A blueprint for survival of dehydration.</title>
        <authorList>
            <person name="Xiao L."/>
            <person name="Yang G."/>
            <person name="Zhang L."/>
            <person name="Yang X."/>
            <person name="Zhao S."/>
            <person name="Ji Z."/>
            <person name="Zhou Q."/>
            <person name="Hu M."/>
            <person name="Wang Y."/>
            <person name="Chen M."/>
            <person name="Xu Y."/>
            <person name="Jin H."/>
            <person name="Xiao X."/>
            <person name="Hu G."/>
            <person name="Bao F."/>
            <person name="Hu Y."/>
            <person name="Wan P."/>
            <person name="Li L."/>
            <person name="Deng X."/>
            <person name="Kuang T."/>
            <person name="Xiang C."/>
            <person name="Zhu J.K."/>
            <person name="Oliver M.J."/>
            <person name="He Y."/>
        </authorList>
    </citation>
    <scope>NUCLEOTIDE SEQUENCE [LARGE SCALE GENOMIC DNA]</scope>
    <source>
        <strain evidence="2">cv. XS01</strain>
    </source>
</reference>
<evidence type="ECO:0000313" key="2">
    <source>
        <dbReference type="Proteomes" id="UP000250235"/>
    </source>
</evidence>
<keyword evidence="2" id="KW-1185">Reference proteome</keyword>